<dbReference type="PANTHER" id="PTHR12321">
    <property type="entry name" value="CPG BINDING PROTEIN"/>
    <property type="match status" value="1"/>
</dbReference>
<proteinExistence type="inferred from homology"/>
<dbReference type="SUPFAM" id="SSF57903">
    <property type="entry name" value="FYVE/PHD zinc finger"/>
    <property type="match status" value="2"/>
</dbReference>
<dbReference type="Proteomes" id="UP001054889">
    <property type="component" value="Unassembled WGS sequence"/>
</dbReference>
<keyword evidence="7 9" id="KW-0804">Transcription</keyword>
<dbReference type="EMBL" id="BQKI01000002">
    <property type="protein sequence ID" value="GJM88388.1"/>
    <property type="molecule type" value="Genomic_DNA"/>
</dbReference>
<evidence type="ECO:0000256" key="3">
    <source>
        <dbReference type="ARBA" id="ARBA00022723"/>
    </source>
</evidence>
<keyword evidence="9" id="KW-0539">Nucleus</keyword>
<dbReference type="GO" id="GO:0006325">
    <property type="term" value="P:chromatin organization"/>
    <property type="evidence" value="ECO:0007669"/>
    <property type="project" value="UniProtKB-UniRule"/>
</dbReference>
<dbReference type="InterPro" id="IPR045104">
    <property type="entry name" value="Alfin"/>
</dbReference>
<comment type="subunit">
    <text evidence="9">Interacts with H3K4me3 and to a lesser extent with H3K4me2.</text>
</comment>
<evidence type="ECO:0000313" key="12">
    <source>
        <dbReference type="Proteomes" id="UP001054889"/>
    </source>
</evidence>
<keyword evidence="12" id="KW-1185">Reference proteome</keyword>
<comment type="similarity">
    <text evidence="2 9">Belongs to the Alfin family.</text>
</comment>
<dbReference type="PROSITE" id="PS50016">
    <property type="entry name" value="ZF_PHD_2"/>
    <property type="match status" value="1"/>
</dbReference>
<dbReference type="Gene3D" id="3.30.40.10">
    <property type="entry name" value="Zinc/RING finger domain, C3HC4 (zinc finger)"/>
    <property type="match status" value="2"/>
</dbReference>
<dbReference type="GO" id="GO:0005634">
    <property type="term" value="C:nucleus"/>
    <property type="evidence" value="ECO:0007669"/>
    <property type="project" value="UniProtKB-SubCell"/>
</dbReference>
<keyword evidence="3 9" id="KW-0479">Metal-binding</keyword>
<dbReference type="Pfam" id="PF12165">
    <property type="entry name" value="Alfin"/>
    <property type="match status" value="1"/>
</dbReference>
<reference evidence="11" key="1">
    <citation type="journal article" date="2018" name="DNA Res.">
        <title>Multiple hybrid de novo genome assembly of finger millet, an orphan allotetraploid crop.</title>
        <authorList>
            <person name="Hatakeyama M."/>
            <person name="Aluri S."/>
            <person name="Balachadran M.T."/>
            <person name="Sivarajan S.R."/>
            <person name="Patrignani A."/>
            <person name="Gruter S."/>
            <person name="Poveda L."/>
            <person name="Shimizu-Inatsugi R."/>
            <person name="Baeten J."/>
            <person name="Francoijs K.J."/>
            <person name="Nataraja K.N."/>
            <person name="Reddy Y.A.N."/>
            <person name="Phadnis S."/>
            <person name="Ravikumar R.L."/>
            <person name="Schlapbach R."/>
            <person name="Sreeman S.M."/>
            <person name="Shimizu K.K."/>
        </authorList>
    </citation>
    <scope>NUCLEOTIDE SEQUENCE</scope>
</reference>
<evidence type="ECO:0000256" key="7">
    <source>
        <dbReference type="ARBA" id="ARBA00023163"/>
    </source>
</evidence>
<gene>
    <name evidence="11" type="primary">ga04446</name>
    <name evidence="11" type="ORF">PR202_ga04446</name>
</gene>
<keyword evidence="9" id="KW-0156">Chromatin regulator</keyword>
<keyword evidence="5 9" id="KW-0862">Zinc</keyword>
<sequence length="429" mass="49308">MHLEQEVKLPRPSLVEDNCEIKGENEVSGDIIFCASCSEPYQAKAFWIFCVVCKEWYHGKCVKMTKDQASKDIEHYEYFYGTGFQFYMGGLNIMRGLTPRHRERTAPQIHDGVDGTAHGGGGRSVACQFFCQTATMNSRPPQHQPGLASSSRPVLDLNVVPVEEPTEINPPAAPAPVRLQPPNLVTTNNVQRLFREFTRRRAGLIRAITTGLKPMHLYGHTDGSWEVSEPELHMAPWHPKMAFGINKVRDNMERVQWLQEIARRCDAWLISVSYFNGAKSMLNADGRELLFNSINGLPTVHEFFMDSDTYHRLCHENEERSRAADDDIIEVDDEEDMDDYEQMKNDDDYKEFENEEDSKEVVDYCKDANSTFCSICDRPYHRNGFWIQCDVCKGWLHGKCGNIKDDQVNHLKYYECPDCCFDKTGHDYD</sequence>
<name>A0AAV5BS05_ELECO</name>
<comment type="domain">
    <text evidence="9">The PHD-type zinc finger mediates the binding to H3K4me3.</text>
</comment>
<dbReference type="InterPro" id="IPR013083">
    <property type="entry name" value="Znf_RING/FYVE/PHD"/>
</dbReference>
<evidence type="ECO:0000256" key="9">
    <source>
        <dbReference type="RuleBase" id="RU369089"/>
    </source>
</evidence>
<dbReference type="GO" id="GO:0008270">
    <property type="term" value="F:zinc ion binding"/>
    <property type="evidence" value="ECO:0007669"/>
    <property type="project" value="UniProtKB-KW"/>
</dbReference>
<accession>A0AAV5BS05</accession>
<comment type="caution">
    <text evidence="11">The sequence shown here is derived from an EMBL/GenBank/DDBJ whole genome shotgun (WGS) entry which is preliminary data.</text>
</comment>
<protein>
    <recommendedName>
        <fullName evidence="9">PHD finger protein ALFIN-LIKE</fullName>
    </recommendedName>
</protein>
<dbReference type="GO" id="GO:0006355">
    <property type="term" value="P:regulation of DNA-templated transcription"/>
    <property type="evidence" value="ECO:0007669"/>
    <property type="project" value="UniProtKB-UniRule"/>
</dbReference>
<evidence type="ECO:0000256" key="8">
    <source>
        <dbReference type="PROSITE-ProRule" id="PRU00146"/>
    </source>
</evidence>
<evidence type="ECO:0000313" key="11">
    <source>
        <dbReference type="EMBL" id="GJM88388.1"/>
    </source>
</evidence>
<dbReference type="PANTHER" id="PTHR12321:SF39">
    <property type="entry name" value="PHD FINGER PROTEIN ALFIN-LIKE 2"/>
    <property type="match status" value="1"/>
</dbReference>
<dbReference type="InterPro" id="IPR001965">
    <property type="entry name" value="Znf_PHD"/>
</dbReference>
<dbReference type="InterPro" id="IPR019786">
    <property type="entry name" value="Zinc_finger_PHD-type_CS"/>
</dbReference>
<dbReference type="AlphaFoldDB" id="A0AAV5BS05"/>
<dbReference type="SMART" id="SM00249">
    <property type="entry name" value="PHD"/>
    <property type="match status" value="2"/>
</dbReference>
<comment type="subcellular location">
    <subcellularLocation>
        <location evidence="9">Nucleus</location>
    </subcellularLocation>
</comment>
<dbReference type="InterPro" id="IPR019787">
    <property type="entry name" value="Znf_PHD-finger"/>
</dbReference>
<reference evidence="11" key="2">
    <citation type="submission" date="2021-12" db="EMBL/GenBank/DDBJ databases">
        <title>Resequencing data analysis of finger millet.</title>
        <authorList>
            <person name="Hatakeyama M."/>
            <person name="Aluri S."/>
            <person name="Balachadran M.T."/>
            <person name="Sivarajan S.R."/>
            <person name="Poveda L."/>
            <person name="Shimizu-Inatsugi R."/>
            <person name="Schlapbach R."/>
            <person name="Sreeman S.M."/>
            <person name="Shimizu K.K."/>
        </authorList>
    </citation>
    <scope>NUCLEOTIDE SEQUENCE</scope>
</reference>
<evidence type="ECO:0000256" key="5">
    <source>
        <dbReference type="ARBA" id="ARBA00022833"/>
    </source>
</evidence>
<evidence type="ECO:0000256" key="2">
    <source>
        <dbReference type="ARBA" id="ARBA00010445"/>
    </source>
</evidence>
<dbReference type="InterPro" id="IPR011011">
    <property type="entry name" value="Znf_FYVE_PHD"/>
</dbReference>
<dbReference type="GO" id="GO:0000976">
    <property type="term" value="F:transcription cis-regulatory region binding"/>
    <property type="evidence" value="ECO:0007669"/>
    <property type="project" value="TreeGrafter"/>
</dbReference>
<comment type="function">
    <text evidence="1 9">Histone-binding component that specifically recognizes H3 tails trimethylated on 'Lys-4' (H3K4me3), which mark transcription start sites of virtually all active genes.</text>
</comment>
<evidence type="ECO:0000256" key="1">
    <source>
        <dbReference type="ARBA" id="ARBA00002232"/>
    </source>
</evidence>
<evidence type="ECO:0000256" key="6">
    <source>
        <dbReference type="ARBA" id="ARBA00023015"/>
    </source>
</evidence>
<dbReference type="Pfam" id="PF00628">
    <property type="entry name" value="PHD"/>
    <property type="match status" value="2"/>
</dbReference>
<organism evidence="11 12">
    <name type="scientific">Eleusine coracana subsp. coracana</name>
    <dbReference type="NCBI Taxonomy" id="191504"/>
    <lineage>
        <taxon>Eukaryota</taxon>
        <taxon>Viridiplantae</taxon>
        <taxon>Streptophyta</taxon>
        <taxon>Embryophyta</taxon>
        <taxon>Tracheophyta</taxon>
        <taxon>Spermatophyta</taxon>
        <taxon>Magnoliopsida</taxon>
        <taxon>Liliopsida</taxon>
        <taxon>Poales</taxon>
        <taxon>Poaceae</taxon>
        <taxon>PACMAD clade</taxon>
        <taxon>Chloridoideae</taxon>
        <taxon>Cynodonteae</taxon>
        <taxon>Eleusininae</taxon>
        <taxon>Eleusine</taxon>
    </lineage>
</organism>
<dbReference type="GO" id="GO:0042393">
    <property type="term" value="F:histone binding"/>
    <property type="evidence" value="ECO:0007669"/>
    <property type="project" value="UniProtKB-UniRule"/>
</dbReference>
<dbReference type="GO" id="GO:0003712">
    <property type="term" value="F:transcription coregulator activity"/>
    <property type="evidence" value="ECO:0007669"/>
    <property type="project" value="TreeGrafter"/>
</dbReference>
<evidence type="ECO:0000259" key="10">
    <source>
        <dbReference type="PROSITE" id="PS50016"/>
    </source>
</evidence>
<keyword evidence="4 8" id="KW-0863">Zinc-finger</keyword>
<evidence type="ECO:0000256" key="4">
    <source>
        <dbReference type="ARBA" id="ARBA00022771"/>
    </source>
</evidence>
<keyword evidence="6 9" id="KW-0805">Transcription regulation</keyword>
<dbReference type="PROSITE" id="PS01359">
    <property type="entry name" value="ZF_PHD_1"/>
    <property type="match status" value="1"/>
</dbReference>
<dbReference type="InterPro" id="IPR021998">
    <property type="entry name" value="Alfin_N"/>
</dbReference>
<feature type="domain" description="PHD-type" evidence="10">
    <location>
        <begin position="370"/>
        <end position="422"/>
    </location>
</feature>